<feature type="non-terminal residue" evidence="2">
    <location>
        <position position="1"/>
    </location>
</feature>
<dbReference type="AlphaFoldDB" id="A0A8J1UCV1"/>
<evidence type="ECO:0000256" key="1">
    <source>
        <dbReference type="SAM" id="MobiDB-lite"/>
    </source>
</evidence>
<dbReference type="Gene3D" id="4.10.410.20">
    <property type="match status" value="1"/>
</dbReference>
<feature type="compositionally biased region" description="Polar residues" evidence="1">
    <location>
        <begin position="457"/>
        <end position="475"/>
    </location>
</feature>
<dbReference type="SUPFAM" id="SSF90188">
    <property type="entry name" value="Somatomedin B domain"/>
    <property type="match status" value="1"/>
</dbReference>
<name>A0A8J1UCV1_OWEFU</name>
<protein>
    <submittedName>
        <fullName evidence="2">Uncharacterized protein</fullName>
    </submittedName>
</protein>
<feature type="region of interest" description="Disordered" evidence="1">
    <location>
        <begin position="449"/>
        <end position="480"/>
    </location>
</feature>
<dbReference type="InterPro" id="IPR001212">
    <property type="entry name" value="Somatomedin_B_dom"/>
</dbReference>
<dbReference type="Proteomes" id="UP000749559">
    <property type="component" value="Unassembled WGS sequence"/>
</dbReference>
<accession>A0A8J1UCV1</accession>
<organism evidence="2 3">
    <name type="scientific">Owenia fusiformis</name>
    <name type="common">Polychaete worm</name>
    <dbReference type="NCBI Taxonomy" id="6347"/>
    <lineage>
        <taxon>Eukaryota</taxon>
        <taxon>Metazoa</taxon>
        <taxon>Spiralia</taxon>
        <taxon>Lophotrochozoa</taxon>
        <taxon>Annelida</taxon>
        <taxon>Polychaeta</taxon>
        <taxon>Sedentaria</taxon>
        <taxon>Canalipalpata</taxon>
        <taxon>Sabellida</taxon>
        <taxon>Oweniida</taxon>
        <taxon>Oweniidae</taxon>
        <taxon>Owenia</taxon>
    </lineage>
</organism>
<dbReference type="OrthoDB" id="413699at2759"/>
<reference evidence="2" key="1">
    <citation type="submission" date="2022-03" db="EMBL/GenBank/DDBJ databases">
        <authorList>
            <person name="Martin C."/>
        </authorList>
    </citation>
    <scope>NUCLEOTIDE SEQUENCE</scope>
</reference>
<dbReference type="InterPro" id="IPR053231">
    <property type="entry name" value="GPCR_LN-TM7"/>
</dbReference>
<sequence>NSTYLNSSECNSTHGNSADTTTTDIGQCGTNISLYRTCVSNTCRQRCGERSNYVSSYNTSLCSCDEFCSVYGDCCSDITSECGNFSQHYKRNNGELFKLTSHDFSCMQISSEKFAFMKHTCKPSYRNESVMSKCYMNSGFEGIIPVTDHITKIVYPNVFCALCNGVKEMALWEVSVTCKRMKQLPNNGLTWNNILLSLYKLKGRISSNPCDITSRPPKAIGTAPADCTPIDSTCSKSCKDSKIIEDCEGGEFNPQYTLFTIVRNKHCMQCKNLRNIQSCQDGMFKGAKEDFGQFSYMLLCDVLNGTVMNVHLKSKFGVGKISAAAEVNHGKVRLLKCEAPFIFINGKCELKGIDIMVRCSYNINLMSTAILTQDEIYRIKAVIVEMYEPIGYIIHRISRNNMQLILQWIVNLPNDDQPWRLMLSESEKEFLRSLKLILQDVEQNECAYRRREDKTVSKSNNMSHNNETANAQATGNTGGSGRINSSVVGNSFLKLTMILIWTVW</sequence>
<dbReference type="PANTHER" id="PTHR45902:SF1">
    <property type="entry name" value="LATROPHILIN RECEPTOR-LIKE PROTEIN A"/>
    <property type="match status" value="1"/>
</dbReference>
<keyword evidence="3" id="KW-1185">Reference proteome</keyword>
<evidence type="ECO:0000313" key="2">
    <source>
        <dbReference type="EMBL" id="CAH1773804.1"/>
    </source>
</evidence>
<comment type="caution">
    <text evidence="2">The sequence shown here is derived from an EMBL/GenBank/DDBJ whole genome shotgun (WGS) entry which is preliminary data.</text>
</comment>
<dbReference type="Pfam" id="PF01033">
    <property type="entry name" value="Somatomedin_B"/>
    <property type="match status" value="1"/>
</dbReference>
<dbReference type="InterPro" id="IPR036024">
    <property type="entry name" value="Somatomedin_B-like_dom_sf"/>
</dbReference>
<dbReference type="EMBL" id="CAIIXF020000001">
    <property type="protein sequence ID" value="CAH1773804.1"/>
    <property type="molecule type" value="Genomic_DNA"/>
</dbReference>
<dbReference type="PANTHER" id="PTHR45902">
    <property type="entry name" value="LATROPHILIN RECEPTOR-LIKE PROTEIN A"/>
    <property type="match status" value="1"/>
</dbReference>
<gene>
    <name evidence="2" type="ORF">OFUS_LOCUS1345</name>
</gene>
<proteinExistence type="predicted"/>
<evidence type="ECO:0000313" key="3">
    <source>
        <dbReference type="Proteomes" id="UP000749559"/>
    </source>
</evidence>
<dbReference type="PROSITE" id="PS50958">
    <property type="entry name" value="SMB_2"/>
    <property type="match status" value="1"/>
</dbReference>